<dbReference type="InterPro" id="IPR023459">
    <property type="entry name" value="Tscrpt_elong_fac_GreA/B_fam"/>
</dbReference>
<dbReference type="Proteomes" id="UP000649955">
    <property type="component" value="Unassembled WGS sequence"/>
</dbReference>
<dbReference type="Pfam" id="PF01272">
    <property type="entry name" value="GreA_GreB"/>
    <property type="match status" value="1"/>
</dbReference>
<sequence>MPGMVISGDKGLSPAARSQLEKEIANLRAQREALAPQPGEQERTGDAADQADVIDRAEAAARLDRQIADLAAKMEHGGYGNSQLPDGTVVSLRFPDGDEETFQVVTVPGEDADAITSDSPLGLALVGAKAGDEITYRTPRGDAKATVVKLTPPK</sequence>
<dbReference type="PANTHER" id="PTHR30437:SF4">
    <property type="entry name" value="TRANSCRIPTION ELONGATION FACTOR GREA"/>
    <property type="match status" value="1"/>
</dbReference>
<keyword evidence="4" id="KW-1185">Reference proteome</keyword>
<evidence type="ECO:0000313" key="3">
    <source>
        <dbReference type="EMBL" id="GHG19271.1"/>
    </source>
</evidence>
<accession>A0ABQ3KG62</accession>
<dbReference type="InterPro" id="IPR001437">
    <property type="entry name" value="Tscrpt_elong_fac_GreA/B_C"/>
</dbReference>
<proteinExistence type="predicted"/>
<dbReference type="InterPro" id="IPR036953">
    <property type="entry name" value="GreA/GreB_C_sf"/>
</dbReference>
<keyword evidence="3" id="KW-0648">Protein biosynthesis</keyword>
<reference evidence="4" key="1">
    <citation type="journal article" date="2019" name="Int. J. Syst. Evol. Microbiol.">
        <title>The Global Catalogue of Microorganisms (GCM) 10K type strain sequencing project: providing services to taxonomists for standard genome sequencing and annotation.</title>
        <authorList>
            <consortium name="The Broad Institute Genomics Platform"/>
            <consortium name="The Broad Institute Genome Sequencing Center for Infectious Disease"/>
            <person name="Wu L."/>
            <person name="Ma J."/>
        </authorList>
    </citation>
    <scope>NUCLEOTIDE SEQUENCE [LARGE SCALE GENOMIC DNA]</scope>
    <source>
        <strain evidence="4">CGMCC 4.7680</strain>
    </source>
</reference>
<dbReference type="SUPFAM" id="SSF54534">
    <property type="entry name" value="FKBP-like"/>
    <property type="match status" value="1"/>
</dbReference>
<dbReference type="NCBIfam" id="NF004548">
    <property type="entry name" value="PRK05892.1"/>
    <property type="match status" value="1"/>
</dbReference>
<dbReference type="PANTHER" id="PTHR30437">
    <property type="entry name" value="TRANSCRIPTION ELONGATION FACTOR GREA"/>
    <property type="match status" value="1"/>
</dbReference>
<feature type="domain" description="Transcription elongation factor GreA/GreB C-terminal" evidence="2">
    <location>
        <begin position="87"/>
        <end position="151"/>
    </location>
</feature>
<dbReference type="PIRSF" id="PIRSF006092">
    <property type="entry name" value="GreA_GreB"/>
    <property type="match status" value="1"/>
</dbReference>
<dbReference type="EMBL" id="BNAW01000018">
    <property type="protein sequence ID" value="GHG19271.1"/>
    <property type="molecule type" value="Genomic_DNA"/>
</dbReference>
<protein>
    <submittedName>
        <fullName evidence="3">Transcription elongation factor GreA</fullName>
    </submittedName>
</protein>
<dbReference type="Gene3D" id="3.10.50.30">
    <property type="entry name" value="Transcription elongation factor, GreA/GreB, C-terminal domain"/>
    <property type="match status" value="1"/>
</dbReference>
<keyword evidence="3" id="KW-0251">Elongation factor</keyword>
<feature type="region of interest" description="Disordered" evidence="1">
    <location>
        <begin position="30"/>
        <end position="50"/>
    </location>
</feature>
<evidence type="ECO:0000259" key="2">
    <source>
        <dbReference type="Pfam" id="PF01272"/>
    </source>
</evidence>
<dbReference type="GO" id="GO:0003746">
    <property type="term" value="F:translation elongation factor activity"/>
    <property type="evidence" value="ECO:0007669"/>
    <property type="project" value="UniProtKB-KW"/>
</dbReference>
<name>A0ABQ3KG62_9PSEU</name>
<comment type="caution">
    <text evidence="3">The sequence shown here is derived from an EMBL/GenBank/DDBJ whole genome shotgun (WGS) entry which is preliminary data.</text>
</comment>
<organism evidence="3 4">
    <name type="scientific">Amycolatopsis bullii</name>
    <dbReference type="NCBI Taxonomy" id="941987"/>
    <lineage>
        <taxon>Bacteria</taxon>
        <taxon>Bacillati</taxon>
        <taxon>Actinomycetota</taxon>
        <taxon>Actinomycetes</taxon>
        <taxon>Pseudonocardiales</taxon>
        <taxon>Pseudonocardiaceae</taxon>
        <taxon>Amycolatopsis</taxon>
    </lineage>
</organism>
<gene>
    <name evidence="3" type="primary">greA</name>
    <name evidence="3" type="ORF">GCM10017567_42220</name>
</gene>
<evidence type="ECO:0000256" key="1">
    <source>
        <dbReference type="SAM" id="MobiDB-lite"/>
    </source>
</evidence>
<evidence type="ECO:0000313" key="4">
    <source>
        <dbReference type="Proteomes" id="UP000649955"/>
    </source>
</evidence>